<dbReference type="Proteomes" id="UP001149719">
    <property type="component" value="Unassembled WGS sequence"/>
</dbReference>
<dbReference type="RefSeq" id="WP_269127309.1">
    <property type="nucleotide sequence ID" value="NZ_JAPUBN010000020.1"/>
</dbReference>
<comment type="catalytic activity">
    <reaction evidence="4">
        <text>N-terminal L-arginyl-[protein] + L-leucyl-tRNA(Leu) = N-terminal L-leucyl-L-arginyl-[protein] + tRNA(Leu) + H(+)</text>
        <dbReference type="Rhea" id="RHEA:50416"/>
        <dbReference type="Rhea" id="RHEA-COMP:9613"/>
        <dbReference type="Rhea" id="RHEA-COMP:9622"/>
        <dbReference type="Rhea" id="RHEA-COMP:12672"/>
        <dbReference type="Rhea" id="RHEA-COMP:12673"/>
        <dbReference type="ChEBI" id="CHEBI:15378"/>
        <dbReference type="ChEBI" id="CHEBI:64719"/>
        <dbReference type="ChEBI" id="CHEBI:78442"/>
        <dbReference type="ChEBI" id="CHEBI:78494"/>
        <dbReference type="ChEBI" id="CHEBI:133044"/>
        <dbReference type="EC" id="2.3.2.6"/>
    </reaction>
</comment>
<gene>
    <name evidence="4 5" type="primary">aat</name>
    <name evidence="5" type="ORF">O1D97_16760</name>
</gene>
<name>A0ABT4JXU6_9GAMM</name>
<comment type="caution">
    <text evidence="5">The sequence shown here is derived from an EMBL/GenBank/DDBJ whole genome shotgun (WGS) entry which is preliminary data.</text>
</comment>
<evidence type="ECO:0000313" key="6">
    <source>
        <dbReference type="Proteomes" id="UP001149719"/>
    </source>
</evidence>
<comment type="catalytic activity">
    <reaction evidence="4">
        <text>N-terminal L-lysyl-[protein] + L-leucyl-tRNA(Leu) = N-terminal L-leucyl-L-lysyl-[protein] + tRNA(Leu) + H(+)</text>
        <dbReference type="Rhea" id="RHEA:12340"/>
        <dbReference type="Rhea" id="RHEA-COMP:9613"/>
        <dbReference type="Rhea" id="RHEA-COMP:9622"/>
        <dbReference type="Rhea" id="RHEA-COMP:12670"/>
        <dbReference type="Rhea" id="RHEA-COMP:12671"/>
        <dbReference type="ChEBI" id="CHEBI:15378"/>
        <dbReference type="ChEBI" id="CHEBI:65249"/>
        <dbReference type="ChEBI" id="CHEBI:78442"/>
        <dbReference type="ChEBI" id="CHEBI:78494"/>
        <dbReference type="ChEBI" id="CHEBI:133043"/>
        <dbReference type="EC" id="2.3.2.6"/>
    </reaction>
</comment>
<dbReference type="EC" id="2.3.2.6" evidence="4"/>
<comment type="catalytic activity">
    <reaction evidence="4">
        <text>L-phenylalanyl-tRNA(Phe) + an N-terminal L-alpha-aminoacyl-[protein] = an N-terminal L-phenylalanyl-L-alpha-aminoacyl-[protein] + tRNA(Phe)</text>
        <dbReference type="Rhea" id="RHEA:43632"/>
        <dbReference type="Rhea" id="RHEA-COMP:9668"/>
        <dbReference type="Rhea" id="RHEA-COMP:9699"/>
        <dbReference type="Rhea" id="RHEA-COMP:10636"/>
        <dbReference type="Rhea" id="RHEA-COMP:10637"/>
        <dbReference type="ChEBI" id="CHEBI:78442"/>
        <dbReference type="ChEBI" id="CHEBI:78531"/>
        <dbReference type="ChEBI" id="CHEBI:78597"/>
        <dbReference type="ChEBI" id="CHEBI:83561"/>
        <dbReference type="EC" id="2.3.2.6"/>
    </reaction>
</comment>
<dbReference type="InterPro" id="IPR004616">
    <property type="entry name" value="Leu/Phe-tRNA_Trfase"/>
</dbReference>
<dbReference type="EMBL" id="JAPUBN010000020">
    <property type="protein sequence ID" value="MCZ2723218.1"/>
    <property type="molecule type" value="Genomic_DNA"/>
</dbReference>
<dbReference type="GO" id="GO:0008914">
    <property type="term" value="F:leucyl-tRNA--protein transferase activity"/>
    <property type="evidence" value="ECO:0007669"/>
    <property type="project" value="UniProtKB-EC"/>
</dbReference>
<comment type="function">
    <text evidence="4">Functions in the N-end rule pathway of protein degradation where it conjugates Leu, Phe and, less efficiently, Met from aminoacyl-tRNAs to the N-termini of proteins containing an N-terminal arginine or lysine.</text>
</comment>
<dbReference type="InterPro" id="IPR042221">
    <property type="entry name" value="Leu/Phe-tRNA_Trfase_N"/>
</dbReference>
<comment type="subcellular location">
    <subcellularLocation>
        <location evidence="4">Cytoplasm</location>
    </subcellularLocation>
</comment>
<dbReference type="PANTHER" id="PTHR30098:SF2">
    <property type="entry name" value="LEUCYL_PHENYLALANYL-TRNA--PROTEIN TRANSFERASE"/>
    <property type="match status" value="1"/>
</dbReference>
<dbReference type="PANTHER" id="PTHR30098">
    <property type="entry name" value="LEUCYL/PHENYLALANYL-TRNA--PROTEIN TRANSFERASE"/>
    <property type="match status" value="1"/>
</dbReference>
<comment type="similarity">
    <text evidence="4">Belongs to the L/F-transferase family.</text>
</comment>
<dbReference type="InterPro" id="IPR042203">
    <property type="entry name" value="Leu/Phe-tRNA_Trfase_C"/>
</dbReference>
<dbReference type="HAMAP" id="MF_00688">
    <property type="entry name" value="Leu_Phe_trans"/>
    <property type="match status" value="1"/>
</dbReference>
<dbReference type="Pfam" id="PF03588">
    <property type="entry name" value="Leu_Phe_trans"/>
    <property type="match status" value="1"/>
</dbReference>
<sequence>MDKKHTKKSITFLNESPFDIPLPENALDNPEGLCAVGGDLSQVRLINMYQNGFFPWYSDPDPILWWHPRERCVLSPEHFHLSKSMKKHLKNTQWEIKINSSFDQVIQHCANCRLEKEGTWISEAIQTAYKRLHQSGLAHSIEVWENNSLIGGFYGVCLGQMFFGESMFSSKENASKTALYALCGHAKDLDIKLIDCQVESSHLMSLGARLINREHFCELLTEHCYKAIENPALVLADTLSLQLPIR</sequence>
<organism evidence="5 6">
    <name type="scientific">Marinomonas phaeophyticola</name>
    <dbReference type="NCBI Taxonomy" id="3004091"/>
    <lineage>
        <taxon>Bacteria</taxon>
        <taxon>Pseudomonadati</taxon>
        <taxon>Pseudomonadota</taxon>
        <taxon>Gammaproteobacteria</taxon>
        <taxon>Oceanospirillales</taxon>
        <taxon>Oceanospirillaceae</taxon>
        <taxon>Marinomonas</taxon>
    </lineage>
</organism>
<keyword evidence="1 4" id="KW-0963">Cytoplasm</keyword>
<evidence type="ECO:0000256" key="3">
    <source>
        <dbReference type="ARBA" id="ARBA00023315"/>
    </source>
</evidence>
<evidence type="ECO:0000256" key="1">
    <source>
        <dbReference type="ARBA" id="ARBA00022490"/>
    </source>
</evidence>
<proteinExistence type="inferred from homology"/>
<evidence type="ECO:0000256" key="4">
    <source>
        <dbReference type="HAMAP-Rule" id="MF_00688"/>
    </source>
</evidence>
<dbReference type="InterPro" id="IPR016181">
    <property type="entry name" value="Acyl_CoA_acyltransferase"/>
</dbReference>
<protein>
    <recommendedName>
        <fullName evidence="4">Leucyl/phenylalanyl-tRNA--protein transferase</fullName>
        <ecNumber evidence="4">2.3.2.6</ecNumber>
    </recommendedName>
    <alternativeName>
        <fullName evidence="4">L/F-transferase</fullName>
    </alternativeName>
    <alternativeName>
        <fullName evidence="4">Leucyltransferase</fullName>
    </alternativeName>
    <alternativeName>
        <fullName evidence="4">Phenyalanyltransferase</fullName>
    </alternativeName>
</protein>
<keyword evidence="6" id="KW-1185">Reference proteome</keyword>
<keyword evidence="3 4" id="KW-0012">Acyltransferase</keyword>
<reference evidence="5" key="1">
    <citation type="submission" date="2022-12" db="EMBL/GenBank/DDBJ databases">
        <title>Marinomonas 15G1-11 sp. nov, isolated from marine algae.</title>
        <authorList>
            <person name="Butt M."/>
            <person name="Choi D.G."/>
            <person name="Kim J.M."/>
            <person name="Lee J.K."/>
            <person name="Baek J.H."/>
            <person name="Jeon C.O."/>
        </authorList>
    </citation>
    <scope>NUCLEOTIDE SEQUENCE</scope>
    <source>
        <strain evidence="5">15G1-11</strain>
    </source>
</reference>
<accession>A0ABT4JXU6</accession>
<dbReference type="Gene3D" id="3.30.70.3550">
    <property type="entry name" value="Leucyl/phenylalanyl-tRNA-protein transferase, N-terminal domain"/>
    <property type="match status" value="1"/>
</dbReference>
<dbReference type="NCBIfam" id="TIGR00667">
    <property type="entry name" value="aat"/>
    <property type="match status" value="1"/>
</dbReference>
<evidence type="ECO:0000313" key="5">
    <source>
        <dbReference type="EMBL" id="MCZ2723218.1"/>
    </source>
</evidence>
<dbReference type="Gene3D" id="3.40.630.70">
    <property type="entry name" value="Leucyl/phenylalanyl-tRNA-protein transferase, C-terminal domain"/>
    <property type="match status" value="1"/>
</dbReference>
<dbReference type="SUPFAM" id="SSF55729">
    <property type="entry name" value="Acyl-CoA N-acyltransferases (Nat)"/>
    <property type="match status" value="1"/>
</dbReference>
<keyword evidence="2 4" id="KW-0808">Transferase</keyword>
<evidence type="ECO:0000256" key="2">
    <source>
        <dbReference type="ARBA" id="ARBA00022679"/>
    </source>
</evidence>